<dbReference type="GO" id="GO:0008670">
    <property type="term" value="F:2,4-dienoyl-CoA reductase (NADPH) activity"/>
    <property type="evidence" value="ECO:0007669"/>
    <property type="project" value="InterPro"/>
</dbReference>
<dbReference type="AlphaFoldDB" id="A0A9P8PP47"/>
<dbReference type="PANTHER" id="PTHR43296">
    <property type="entry name" value="PEROXISOMAL 2,4-DIENOYL-COA REDUCTASE"/>
    <property type="match status" value="1"/>
</dbReference>
<dbReference type="EC" id="1.3.1.124" evidence="3"/>
<dbReference type="SUPFAM" id="SSF51735">
    <property type="entry name" value="NAD(P)-binding Rossmann-fold domains"/>
    <property type="match status" value="1"/>
</dbReference>
<gene>
    <name evidence="6" type="ORF">WICPIJ_009491</name>
</gene>
<dbReference type="GO" id="GO:0009062">
    <property type="term" value="P:fatty acid catabolic process"/>
    <property type="evidence" value="ECO:0007669"/>
    <property type="project" value="InterPro"/>
</dbReference>
<evidence type="ECO:0000256" key="4">
    <source>
        <dbReference type="ARBA" id="ARBA00048009"/>
    </source>
</evidence>
<dbReference type="OrthoDB" id="2136131at2759"/>
<organism evidence="6 7">
    <name type="scientific">Wickerhamomyces pijperi</name>
    <name type="common">Yeast</name>
    <name type="synonym">Pichia pijperi</name>
    <dbReference type="NCBI Taxonomy" id="599730"/>
    <lineage>
        <taxon>Eukaryota</taxon>
        <taxon>Fungi</taxon>
        <taxon>Dikarya</taxon>
        <taxon>Ascomycota</taxon>
        <taxon>Saccharomycotina</taxon>
        <taxon>Saccharomycetes</taxon>
        <taxon>Phaffomycetales</taxon>
        <taxon>Wickerhamomycetaceae</taxon>
        <taxon>Wickerhamomyces</taxon>
    </lineage>
</organism>
<evidence type="ECO:0000256" key="1">
    <source>
        <dbReference type="ARBA" id="ARBA00022857"/>
    </source>
</evidence>
<keyword evidence="2" id="KW-0560">Oxidoreductase</keyword>
<proteinExistence type="predicted"/>
<dbReference type="Pfam" id="PF13561">
    <property type="entry name" value="adh_short_C2"/>
    <property type="match status" value="1"/>
</dbReference>
<dbReference type="Gene3D" id="3.40.50.720">
    <property type="entry name" value="NAD(P)-binding Rossmann-like Domain"/>
    <property type="match status" value="1"/>
</dbReference>
<evidence type="ECO:0000313" key="7">
    <source>
        <dbReference type="Proteomes" id="UP000774326"/>
    </source>
</evidence>
<dbReference type="Proteomes" id="UP000774326">
    <property type="component" value="Unassembled WGS sequence"/>
</dbReference>
<evidence type="ECO:0000313" key="6">
    <source>
        <dbReference type="EMBL" id="KAH3674759.1"/>
    </source>
</evidence>
<evidence type="ECO:0000256" key="2">
    <source>
        <dbReference type="ARBA" id="ARBA00023002"/>
    </source>
</evidence>
<keyword evidence="1" id="KW-0521">NADP</keyword>
<accession>A0A9P8PP47</accession>
<protein>
    <recommendedName>
        <fullName evidence="3">2,4-dienoyl-CoA reductase [(3E)-enoyl-CoA-producing]</fullName>
        <ecNumber evidence="3">1.3.1.124</ecNumber>
    </recommendedName>
</protein>
<evidence type="ECO:0000256" key="3">
    <source>
        <dbReference type="ARBA" id="ARBA00026117"/>
    </source>
</evidence>
<dbReference type="CDD" id="cd05369">
    <property type="entry name" value="TER_DECR_SDR_a"/>
    <property type="match status" value="1"/>
</dbReference>
<reference evidence="6" key="1">
    <citation type="journal article" date="2021" name="Open Biol.">
        <title>Shared evolutionary footprints suggest mitochondrial oxidative damage underlies multiple complex I losses in fungi.</title>
        <authorList>
            <person name="Schikora-Tamarit M.A."/>
            <person name="Marcet-Houben M."/>
            <person name="Nosek J."/>
            <person name="Gabaldon T."/>
        </authorList>
    </citation>
    <scope>NUCLEOTIDE SEQUENCE</scope>
    <source>
        <strain evidence="6">CBS2887</strain>
    </source>
</reference>
<dbReference type="InterPro" id="IPR002347">
    <property type="entry name" value="SDR_fam"/>
</dbReference>
<comment type="catalytic activity">
    <reaction evidence="5">
        <text>a (2E,4Z)-dienoyl-CoA + NADPH + H(+) = a 4,5-saturated-(3E)-enoyl-CoA + NADP(+)</text>
        <dbReference type="Rhea" id="RHEA:61892"/>
        <dbReference type="ChEBI" id="CHEBI:15378"/>
        <dbReference type="ChEBI" id="CHEBI:57783"/>
        <dbReference type="ChEBI" id="CHEBI:58349"/>
        <dbReference type="ChEBI" id="CHEBI:85099"/>
        <dbReference type="ChEBI" id="CHEBI:85493"/>
        <dbReference type="EC" id="1.3.1.124"/>
    </reaction>
</comment>
<name>A0A9P8PP47_WICPI</name>
<sequence length="290" mass="31119">MPLTLDQTYLTRSSFKPDIFKGKVVFVTGGAGSICRVQVEAMVLLGANAAIIGRNQLKTESTAKEIESLRSDAKVLGIGNVDVRDVQSLKRAVQLTVEQLGKIDYLIAGAAGNFLSDFNNLSSNAFKSVISIDLLGSFNTVKACYEQLIKNKGSIIFISATLHYYGIPFQAHVSAAKAGIDALSQALAVELGPLGVKSNCIAPGIIENTEGYDRLIGDNDHKEVTKKIPLQRGGTKEDIANATCFLFSDAGNYINGDIIVVDGGAWQTFQPATSRYPDFLVKQLKGPSKL</sequence>
<comment type="catalytic activity">
    <reaction evidence="4">
        <text>a (2E,4E)-dienoyl-CoA + NADPH + H(+) = a 4,5-saturated-(3E)-enoyl-CoA + NADP(+)</text>
        <dbReference type="Rhea" id="RHEA:45912"/>
        <dbReference type="ChEBI" id="CHEBI:15378"/>
        <dbReference type="ChEBI" id="CHEBI:57783"/>
        <dbReference type="ChEBI" id="CHEBI:58349"/>
        <dbReference type="ChEBI" id="CHEBI:85101"/>
        <dbReference type="ChEBI" id="CHEBI:85493"/>
        <dbReference type="EC" id="1.3.1.124"/>
    </reaction>
</comment>
<keyword evidence="7" id="KW-1185">Reference proteome</keyword>
<reference evidence="6" key="2">
    <citation type="submission" date="2021-01" db="EMBL/GenBank/DDBJ databases">
        <authorList>
            <person name="Schikora-Tamarit M.A."/>
        </authorList>
    </citation>
    <scope>NUCLEOTIDE SEQUENCE</scope>
    <source>
        <strain evidence="6">CBS2887</strain>
    </source>
</reference>
<dbReference type="InterPro" id="IPR036291">
    <property type="entry name" value="NAD(P)-bd_dom_sf"/>
</dbReference>
<evidence type="ECO:0000256" key="5">
    <source>
        <dbReference type="ARBA" id="ARBA00048340"/>
    </source>
</evidence>
<dbReference type="PRINTS" id="PR00081">
    <property type="entry name" value="GDHRDH"/>
</dbReference>
<dbReference type="EMBL" id="JAEUBG010005469">
    <property type="protein sequence ID" value="KAH3674759.1"/>
    <property type="molecule type" value="Genomic_DNA"/>
</dbReference>
<dbReference type="PANTHER" id="PTHR43296:SF2">
    <property type="entry name" value="PEROXISOMAL 2,4-DIENOYL-COA REDUCTASE [(3E)-ENOYL-COA-PRODUCING]"/>
    <property type="match status" value="1"/>
</dbReference>
<dbReference type="GO" id="GO:0005777">
    <property type="term" value="C:peroxisome"/>
    <property type="evidence" value="ECO:0007669"/>
    <property type="project" value="TreeGrafter"/>
</dbReference>
<dbReference type="InterPro" id="IPR045017">
    <property type="entry name" value="DECR2-like"/>
</dbReference>
<comment type="caution">
    <text evidence="6">The sequence shown here is derived from an EMBL/GenBank/DDBJ whole genome shotgun (WGS) entry which is preliminary data.</text>
</comment>